<comment type="caution">
    <text evidence="1">The sequence shown here is derived from an EMBL/GenBank/DDBJ whole genome shotgun (WGS) entry which is preliminary data.</text>
</comment>
<dbReference type="EMBL" id="CANHGI010000002">
    <property type="protein sequence ID" value="CAI5443414.1"/>
    <property type="molecule type" value="Genomic_DNA"/>
</dbReference>
<reference evidence="1" key="1">
    <citation type="submission" date="2022-11" db="EMBL/GenBank/DDBJ databases">
        <authorList>
            <person name="Kikuchi T."/>
        </authorList>
    </citation>
    <scope>NUCLEOTIDE SEQUENCE</scope>
    <source>
        <strain evidence="1">PS1010</strain>
    </source>
</reference>
<evidence type="ECO:0000313" key="2">
    <source>
        <dbReference type="Proteomes" id="UP001152747"/>
    </source>
</evidence>
<proteinExistence type="predicted"/>
<organism evidence="1 2">
    <name type="scientific">Caenorhabditis angaria</name>
    <dbReference type="NCBI Taxonomy" id="860376"/>
    <lineage>
        <taxon>Eukaryota</taxon>
        <taxon>Metazoa</taxon>
        <taxon>Ecdysozoa</taxon>
        <taxon>Nematoda</taxon>
        <taxon>Chromadorea</taxon>
        <taxon>Rhabditida</taxon>
        <taxon>Rhabditina</taxon>
        <taxon>Rhabditomorpha</taxon>
        <taxon>Rhabditoidea</taxon>
        <taxon>Rhabditidae</taxon>
        <taxon>Peloderinae</taxon>
        <taxon>Caenorhabditis</taxon>
    </lineage>
</organism>
<sequence length="129" mass="15154">MGLLISQIQTGAIKNKAPKSEKRGWFSLPYDMRRIIIDSLDLEGKSKLSKCSEDCCEEVMLSRNYVDEIHIRYCNDAIIEILVISNCKIWKFKMIRSFFINCLVRWEFEDTIISEKTFVNKTTKICDEE</sequence>
<evidence type="ECO:0000313" key="1">
    <source>
        <dbReference type="EMBL" id="CAI5443414.1"/>
    </source>
</evidence>
<protein>
    <submittedName>
        <fullName evidence="1">Uncharacterized protein</fullName>
    </submittedName>
</protein>
<gene>
    <name evidence="1" type="ORF">CAMP_LOCUS6051</name>
</gene>
<keyword evidence="2" id="KW-1185">Reference proteome</keyword>
<name>A0A9P1IDZ7_9PELO</name>
<accession>A0A9P1IDZ7</accession>
<dbReference type="AlphaFoldDB" id="A0A9P1IDZ7"/>
<dbReference type="Proteomes" id="UP001152747">
    <property type="component" value="Unassembled WGS sequence"/>
</dbReference>